<dbReference type="InterPro" id="IPR008988">
    <property type="entry name" value="Transcriptional_repressor_C"/>
</dbReference>
<keyword evidence="1 5" id="KW-0436">Ligase</keyword>
<dbReference type="InterPro" id="IPR003142">
    <property type="entry name" value="BPL_C"/>
</dbReference>
<dbReference type="InterPro" id="IPR013196">
    <property type="entry name" value="HTH_11"/>
</dbReference>
<dbReference type="InterPro" id="IPR036390">
    <property type="entry name" value="WH_DNA-bd_sf"/>
</dbReference>
<comment type="catalytic activity">
    <reaction evidence="5">
        <text>biotin + L-lysyl-[protein] + ATP = N(6)-biotinyl-L-lysyl-[protein] + AMP + diphosphate + H(+)</text>
        <dbReference type="Rhea" id="RHEA:11756"/>
        <dbReference type="Rhea" id="RHEA-COMP:9752"/>
        <dbReference type="Rhea" id="RHEA-COMP:10505"/>
        <dbReference type="ChEBI" id="CHEBI:15378"/>
        <dbReference type="ChEBI" id="CHEBI:29969"/>
        <dbReference type="ChEBI" id="CHEBI:30616"/>
        <dbReference type="ChEBI" id="CHEBI:33019"/>
        <dbReference type="ChEBI" id="CHEBI:57586"/>
        <dbReference type="ChEBI" id="CHEBI:83144"/>
        <dbReference type="ChEBI" id="CHEBI:456215"/>
        <dbReference type="EC" id="6.3.4.15"/>
    </reaction>
</comment>
<evidence type="ECO:0000313" key="8">
    <source>
        <dbReference type="Proteomes" id="UP000664545"/>
    </source>
</evidence>
<evidence type="ECO:0000256" key="1">
    <source>
        <dbReference type="ARBA" id="ARBA00022598"/>
    </source>
</evidence>
<evidence type="ECO:0000313" key="7">
    <source>
        <dbReference type="EMBL" id="MBN7774371.1"/>
    </source>
</evidence>
<gene>
    <name evidence="5" type="primary">birA</name>
    <name evidence="7" type="ORF">JYB65_13475</name>
</gene>
<accession>A0A939IJR4</accession>
<keyword evidence="5" id="KW-0678">Repressor</keyword>
<dbReference type="AlphaFoldDB" id="A0A939IJR4"/>
<keyword evidence="5" id="KW-0238">DNA-binding</keyword>
<dbReference type="HAMAP" id="MF_00978">
    <property type="entry name" value="Bifunct_BirA"/>
    <property type="match status" value="1"/>
</dbReference>
<dbReference type="InterPro" id="IPR004143">
    <property type="entry name" value="BPL_LPL_catalytic"/>
</dbReference>
<feature type="binding site" evidence="5">
    <location>
        <begin position="120"/>
        <end position="122"/>
    </location>
    <ligand>
        <name>biotin</name>
        <dbReference type="ChEBI" id="CHEBI:57586"/>
    </ligand>
</feature>
<dbReference type="InterPro" id="IPR036388">
    <property type="entry name" value="WH-like_DNA-bd_sf"/>
</dbReference>
<dbReference type="Pfam" id="PF03099">
    <property type="entry name" value="BPL_LplA_LipB"/>
    <property type="match status" value="1"/>
</dbReference>
<keyword evidence="2 5" id="KW-0547">Nucleotide-binding</keyword>
<dbReference type="EMBL" id="JAFJZZ010000009">
    <property type="protein sequence ID" value="MBN7774371.1"/>
    <property type="molecule type" value="Genomic_DNA"/>
</dbReference>
<dbReference type="GO" id="GO:0005524">
    <property type="term" value="F:ATP binding"/>
    <property type="evidence" value="ECO:0007669"/>
    <property type="project" value="UniProtKB-UniRule"/>
</dbReference>
<evidence type="ECO:0000259" key="6">
    <source>
        <dbReference type="PROSITE" id="PS51733"/>
    </source>
</evidence>
<dbReference type="SUPFAM" id="SSF55681">
    <property type="entry name" value="Class II aaRS and biotin synthetases"/>
    <property type="match status" value="1"/>
</dbReference>
<dbReference type="PROSITE" id="PS51733">
    <property type="entry name" value="BPL_LPL_CATALYTIC"/>
    <property type="match status" value="1"/>
</dbReference>
<dbReference type="Gene3D" id="3.30.930.10">
    <property type="entry name" value="Bira Bifunctional Protein, Domain 2"/>
    <property type="match status" value="1"/>
</dbReference>
<keyword evidence="8" id="KW-1185">Reference proteome</keyword>
<comment type="caution">
    <text evidence="7">The sequence shown here is derived from an EMBL/GenBank/DDBJ whole genome shotgun (WGS) entry which is preliminary data.</text>
</comment>
<evidence type="ECO:0000256" key="2">
    <source>
        <dbReference type="ARBA" id="ARBA00022741"/>
    </source>
</evidence>
<dbReference type="GO" id="GO:0004077">
    <property type="term" value="F:biotin--[biotin carboxyl-carrier protein] ligase activity"/>
    <property type="evidence" value="ECO:0007669"/>
    <property type="project" value="UniProtKB-UniRule"/>
</dbReference>
<name>A0A939IJR4_CLOAM</name>
<feature type="domain" description="BPL/LPL catalytic" evidence="6">
    <location>
        <begin position="76"/>
        <end position="258"/>
    </location>
</feature>
<comment type="function">
    <text evidence="5">Acts both as a biotin--[acetyl-CoA-carboxylase] ligase and a repressor.</text>
</comment>
<keyword evidence="4 5" id="KW-0092">Biotin</keyword>
<dbReference type="InterPro" id="IPR030855">
    <property type="entry name" value="Bifunct_BirA"/>
</dbReference>
<dbReference type="Pfam" id="PF02237">
    <property type="entry name" value="BPL_C"/>
    <property type="match status" value="1"/>
</dbReference>
<dbReference type="Proteomes" id="UP000664545">
    <property type="component" value="Unassembled WGS sequence"/>
</dbReference>
<comment type="similarity">
    <text evidence="5">Belongs to the biotin--protein ligase family.</text>
</comment>
<dbReference type="Gene3D" id="2.30.30.100">
    <property type="match status" value="1"/>
</dbReference>
<dbReference type="InterPro" id="IPR045864">
    <property type="entry name" value="aa-tRNA-synth_II/BPL/LPL"/>
</dbReference>
<protein>
    <recommendedName>
        <fullName evidence="5">Bifunctional ligase/repressor BirA</fullName>
    </recommendedName>
    <alternativeName>
        <fullName evidence="5">Biotin--[acetyl-CoA-carboxylase] ligase</fullName>
        <ecNumber evidence="5">6.3.4.15</ecNumber>
    </alternativeName>
    <alternativeName>
        <fullName evidence="5">Biotin--protein ligase</fullName>
    </alternativeName>
    <alternativeName>
        <fullName evidence="5">Biotin-[acetyl-CoA carboxylase] synthetase</fullName>
    </alternativeName>
</protein>
<dbReference type="GO" id="GO:0006355">
    <property type="term" value="P:regulation of DNA-templated transcription"/>
    <property type="evidence" value="ECO:0007669"/>
    <property type="project" value="UniProtKB-UniRule"/>
</dbReference>
<keyword evidence="5" id="KW-0804">Transcription</keyword>
<feature type="binding site" evidence="5">
    <location>
        <position position="187"/>
    </location>
    <ligand>
        <name>biotin</name>
        <dbReference type="ChEBI" id="CHEBI:57586"/>
    </ligand>
</feature>
<dbReference type="CDD" id="cd16442">
    <property type="entry name" value="BPL"/>
    <property type="match status" value="1"/>
</dbReference>
<dbReference type="GO" id="GO:0005737">
    <property type="term" value="C:cytoplasm"/>
    <property type="evidence" value="ECO:0007669"/>
    <property type="project" value="TreeGrafter"/>
</dbReference>
<keyword evidence="5" id="KW-0805">Transcription regulation</keyword>
<feature type="binding site" evidence="5">
    <location>
        <begin position="92"/>
        <end position="94"/>
    </location>
    <ligand>
        <name>biotin</name>
        <dbReference type="ChEBI" id="CHEBI:57586"/>
    </ligand>
</feature>
<dbReference type="SUPFAM" id="SSF46785">
    <property type="entry name" value="Winged helix' DNA-binding domain"/>
    <property type="match status" value="1"/>
</dbReference>
<dbReference type="Pfam" id="PF08279">
    <property type="entry name" value="HTH_11"/>
    <property type="match status" value="1"/>
</dbReference>
<dbReference type="GO" id="GO:0016740">
    <property type="term" value="F:transferase activity"/>
    <property type="evidence" value="ECO:0007669"/>
    <property type="project" value="UniProtKB-ARBA"/>
</dbReference>
<dbReference type="SUPFAM" id="SSF50037">
    <property type="entry name" value="C-terminal domain of transcriptional repressors"/>
    <property type="match status" value="1"/>
</dbReference>
<feature type="DNA-binding region" description="H-T-H motif" evidence="5">
    <location>
        <begin position="21"/>
        <end position="40"/>
    </location>
</feature>
<feature type="binding site" evidence="5">
    <location>
        <position position="116"/>
    </location>
    <ligand>
        <name>biotin</name>
        <dbReference type="ChEBI" id="CHEBI:57586"/>
    </ligand>
</feature>
<proteinExistence type="inferred from homology"/>
<evidence type="ECO:0000256" key="4">
    <source>
        <dbReference type="ARBA" id="ARBA00023267"/>
    </source>
</evidence>
<sequence>MSVKGEVLKALEQNKGQSFSGESLALTLGVSRAAVWKAITALRKEGYPIEAITNKGYMLLEESDLLSEQGVRMHLRPNNSSMPLYVHSIIDSTNQGAKLLALQGAEHGTVVLANEQTKGRGRLGRDFYSPASTGIYLSIILKPNFDSSKSVLVTTAASVAVVRAIKKVCQCDAVIKWVNDVYIGEKKICGILTEAVSNFENGEIEYLVLGIGVNCQLPANGFPEEIKEKAGVIPVPFSRNMLAAEIINQVLEIYAELESRNFIQEYKQKSMVLGKNIQVIRKGVSLEAFARDIDEDGGLLVEFPDGTKEVLNTGEISIRF</sequence>
<organism evidence="7 8">
    <name type="scientific">Clostridium aminobutyricum</name>
    <dbReference type="NCBI Taxonomy" id="33953"/>
    <lineage>
        <taxon>Bacteria</taxon>
        <taxon>Bacillati</taxon>
        <taxon>Bacillota</taxon>
        <taxon>Clostridia</taxon>
        <taxon>Eubacteriales</taxon>
        <taxon>Clostridiaceae</taxon>
        <taxon>Clostridium</taxon>
    </lineage>
</organism>
<evidence type="ECO:0000256" key="5">
    <source>
        <dbReference type="HAMAP-Rule" id="MF_00978"/>
    </source>
</evidence>
<evidence type="ECO:0000256" key="3">
    <source>
        <dbReference type="ARBA" id="ARBA00022840"/>
    </source>
</evidence>
<keyword evidence="3 5" id="KW-0067">ATP-binding</keyword>
<dbReference type="PANTHER" id="PTHR12835">
    <property type="entry name" value="BIOTIN PROTEIN LIGASE"/>
    <property type="match status" value="1"/>
</dbReference>
<reference evidence="7" key="1">
    <citation type="submission" date="2021-02" db="EMBL/GenBank/DDBJ databases">
        <title>Abyssanaerobacter marinus gen.nov., sp., nov, anaerobic bacterium isolated from the Onnuri vent field of Indian Ocean and suggestion of Mogibacteriaceae fam. nov., and proposal of reclassification of ambiguous this family's genus member.</title>
        <authorList>
            <person name="Kim Y.J."/>
            <person name="Yang J.-A."/>
        </authorList>
    </citation>
    <scope>NUCLEOTIDE SEQUENCE</scope>
    <source>
        <strain evidence="7">DSM 2634</strain>
    </source>
</reference>
<dbReference type="EC" id="6.3.4.15" evidence="5"/>
<dbReference type="GO" id="GO:0009249">
    <property type="term" value="P:protein lipoylation"/>
    <property type="evidence" value="ECO:0007669"/>
    <property type="project" value="UniProtKB-ARBA"/>
</dbReference>
<dbReference type="PANTHER" id="PTHR12835:SF5">
    <property type="entry name" value="BIOTIN--PROTEIN LIGASE"/>
    <property type="match status" value="1"/>
</dbReference>
<dbReference type="RefSeq" id="WP_206583214.1">
    <property type="nucleotide sequence ID" value="NZ_JAFJZZ010000009.1"/>
</dbReference>
<dbReference type="InterPro" id="IPR004408">
    <property type="entry name" value="Biotin_CoA_COase_ligase"/>
</dbReference>
<dbReference type="Gene3D" id="1.10.10.10">
    <property type="entry name" value="Winged helix-like DNA-binding domain superfamily/Winged helix DNA-binding domain"/>
    <property type="match status" value="1"/>
</dbReference>
<dbReference type="NCBIfam" id="TIGR00121">
    <property type="entry name" value="birA_ligase"/>
    <property type="match status" value="1"/>
</dbReference>
<dbReference type="GO" id="GO:0003677">
    <property type="term" value="F:DNA binding"/>
    <property type="evidence" value="ECO:0007669"/>
    <property type="project" value="UniProtKB-UniRule"/>
</dbReference>